<comment type="caution">
    <text evidence="11">The sequence shown here is derived from an EMBL/GenBank/DDBJ whole genome shotgun (WGS) entry which is preliminary data.</text>
</comment>
<keyword evidence="4" id="KW-0547">Nucleotide-binding</keyword>
<keyword evidence="5" id="KW-0418">Kinase</keyword>
<gene>
    <name evidence="11" type="ORF">PG991_004412</name>
</gene>
<evidence type="ECO:0000256" key="3">
    <source>
        <dbReference type="ARBA" id="ARBA00022679"/>
    </source>
</evidence>
<reference evidence="11 12" key="1">
    <citation type="submission" date="2023-01" db="EMBL/GenBank/DDBJ databases">
        <title>Analysis of 21 Apiospora genomes using comparative genomics revels a genus with tremendous synthesis potential of carbohydrate active enzymes and secondary metabolites.</title>
        <authorList>
            <person name="Sorensen T."/>
        </authorList>
    </citation>
    <scope>NUCLEOTIDE SEQUENCE [LARGE SCALE GENOMIC DNA]</scope>
    <source>
        <strain evidence="11 12">CBS 20057</strain>
    </source>
</reference>
<dbReference type="Pfam" id="PF00069">
    <property type="entry name" value="Pkinase"/>
    <property type="match status" value="1"/>
</dbReference>
<feature type="region of interest" description="Disordered" evidence="8">
    <location>
        <begin position="1"/>
        <end position="24"/>
    </location>
</feature>
<dbReference type="EC" id="2.7.11.1" evidence="1"/>
<dbReference type="Gene3D" id="3.30.200.20">
    <property type="entry name" value="Phosphorylase Kinase, domain 1"/>
    <property type="match status" value="1"/>
</dbReference>
<name>A0ABR1S6B9_9PEZI</name>
<evidence type="ECO:0000256" key="7">
    <source>
        <dbReference type="ARBA" id="ARBA00038271"/>
    </source>
</evidence>
<feature type="compositionally biased region" description="Polar residues" evidence="8">
    <location>
        <begin position="211"/>
        <end position="223"/>
    </location>
</feature>
<dbReference type="PANTHER" id="PTHR22988">
    <property type="entry name" value="MYOTONIC DYSTROPHY S/T KINASE-RELATED"/>
    <property type="match status" value="1"/>
</dbReference>
<evidence type="ECO:0000256" key="4">
    <source>
        <dbReference type="ARBA" id="ARBA00022741"/>
    </source>
</evidence>
<dbReference type="EMBL" id="JAQQWI010000007">
    <property type="protein sequence ID" value="KAK8027356.1"/>
    <property type="molecule type" value="Genomic_DNA"/>
</dbReference>
<proteinExistence type="inferred from homology"/>
<dbReference type="InterPro" id="IPR000961">
    <property type="entry name" value="AGC-kinase_C"/>
</dbReference>
<evidence type="ECO:0000259" key="10">
    <source>
        <dbReference type="PROSITE" id="PS51285"/>
    </source>
</evidence>
<evidence type="ECO:0000313" key="12">
    <source>
        <dbReference type="Proteomes" id="UP001396898"/>
    </source>
</evidence>
<dbReference type="PROSITE" id="PS51285">
    <property type="entry name" value="AGC_KINASE_CTER"/>
    <property type="match status" value="1"/>
</dbReference>
<comment type="similarity">
    <text evidence="7">Belongs to the protein kinase superfamily. STE Ser/Thr protein kinase family. COT1 subfamily.</text>
</comment>
<evidence type="ECO:0000256" key="6">
    <source>
        <dbReference type="ARBA" id="ARBA00022840"/>
    </source>
</evidence>
<feature type="domain" description="Protein kinase" evidence="9">
    <location>
        <begin position="1"/>
        <end position="145"/>
    </location>
</feature>
<dbReference type="InterPro" id="IPR011009">
    <property type="entry name" value="Kinase-like_dom_sf"/>
</dbReference>
<accession>A0ABR1S6B9</accession>
<feature type="region of interest" description="Disordered" evidence="8">
    <location>
        <begin position="206"/>
        <end position="238"/>
    </location>
</feature>
<dbReference type="SMART" id="SM00133">
    <property type="entry name" value="S_TK_X"/>
    <property type="match status" value="1"/>
</dbReference>
<dbReference type="Gene3D" id="1.10.510.10">
    <property type="entry name" value="Transferase(Phosphotransferase) domain 1"/>
    <property type="match status" value="2"/>
</dbReference>
<sequence>MRKHERKVPEDGSPAADPEEPLLNWRNRYGNRQSARSVVGTSQYMAPEVIREGEYDARCDWWSLGIILYECIYGHTPFLSEEGGRQETKRNIVNHQNTFAFPPRPVVSRRCMDLMASLIREKENRLCSKRYHTRDAQPIPAQPFRSCRRQPNRDHAGRSVYSHDAEEIKAHKWFRGIPWDKLHTIQPPFVPEISSLEDTHYFDEEEPISDWSESQPDTDSYSFPSDAGPGMGDGTALSAAHDPARLMHGLTANLPILQPPVNPIVANRYPRRLEAVQRHLAAYPKMVRNMVMHFVETPYDSTRLKRIDREIETLTANPQEVEQLKKVVRTYGRKEKKRPRDRLLRDRHTKGLVLEVRKQSAFLGYTWKRRGNNVLGDAQDDAVGGMVGVVGSLELGENAWVMASTGWRPSLCDEEIYNGWDGRVVGAEGVEGYESFY</sequence>
<evidence type="ECO:0000256" key="5">
    <source>
        <dbReference type="ARBA" id="ARBA00022777"/>
    </source>
</evidence>
<dbReference type="InterPro" id="IPR050839">
    <property type="entry name" value="Rho-assoc_Ser/Thr_Kinase"/>
</dbReference>
<dbReference type="PROSITE" id="PS50011">
    <property type="entry name" value="PROTEIN_KINASE_DOM"/>
    <property type="match status" value="1"/>
</dbReference>
<evidence type="ECO:0000256" key="8">
    <source>
        <dbReference type="SAM" id="MobiDB-lite"/>
    </source>
</evidence>
<organism evidence="11 12">
    <name type="scientific">Apiospora marii</name>
    <dbReference type="NCBI Taxonomy" id="335849"/>
    <lineage>
        <taxon>Eukaryota</taxon>
        <taxon>Fungi</taxon>
        <taxon>Dikarya</taxon>
        <taxon>Ascomycota</taxon>
        <taxon>Pezizomycotina</taxon>
        <taxon>Sordariomycetes</taxon>
        <taxon>Xylariomycetidae</taxon>
        <taxon>Amphisphaeriales</taxon>
        <taxon>Apiosporaceae</taxon>
        <taxon>Apiospora</taxon>
    </lineage>
</organism>
<dbReference type="InterPro" id="IPR000719">
    <property type="entry name" value="Prot_kinase_dom"/>
</dbReference>
<protein>
    <recommendedName>
        <fullName evidence="1">non-specific serine/threonine protein kinase</fullName>
        <ecNumber evidence="1">2.7.11.1</ecNumber>
    </recommendedName>
</protein>
<dbReference type="PANTHER" id="PTHR22988:SF75">
    <property type="entry name" value="MYOSIN-16-LIKE"/>
    <property type="match status" value="1"/>
</dbReference>
<dbReference type="SUPFAM" id="SSF56112">
    <property type="entry name" value="Protein kinase-like (PK-like)"/>
    <property type="match status" value="1"/>
</dbReference>
<feature type="domain" description="AGC-kinase C-terminal" evidence="10">
    <location>
        <begin position="175"/>
        <end position="233"/>
    </location>
</feature>
<dbReference type="Proteomes" id="UP001396898">
    <property type="component" value="Unassembled WGS sequence"/>
</dbReference>
<keyword evidence="3" id="KW-0808">Transferase</keyword>
<evidence type="ECO:0000256" key="2">
    <source>
        <dbReference type="ARBA" id="ARBA00022527"/>
    </source>
</evidence>
<evidence type="ECO:0000259" key="9">
    <source>
        <dbReference type="PROSITE" id="PS50011"/>
    </source>
</evidence>
<evidence type="ECO:0000256" key="1">
    <source>
        <dbReference type="ARBA" id="ARBA00012513"/>
    </source>
</evidence>
<keyword evidence="12" id="KW-1185">Reference proteome</keyword>
<keyword evidence="2" id="KW-0723">Serine/threonine-protein kinase</keyword>
<keyword evidence="6" id="KW-0067">ATP-binding</keyword>
<evidence type="ECO:0000313" key="11">
    <source>
        <dbReference type="EMBL" id="KAK8027356.1"/>
    </source>
</evidence>